<proteinExistence type="predicted"/>
<organism evidence="2 3">
    <name type="scientific">Mitosporidium daphniae</name>
    <dbReference type="NCBI Taxonomy" id="1485682"/>
    <lineage>
        <taxon>Eukaryota</taxon>
        <taxon>Fungi</taxon>
        <taxon>Fungi incertae sedis</taxon>
        <taxon>Microsporidia</taxon>
        <taxon>Mitosporidium</taxon>
    </lineage>
</organism>
<dbReference type="OrthoDB" id="26633at2759"/>
<feature type="domain" description="FAR1" evidence="1">
    <location>
        <begin position="60"/>
        <end position="141"/>
    </location>
</feature>
<gene>
    <name evidence="2" type="ORF">DI09_129p40</name>
</gene>
<sequence>MSQIIYSAHPDTMQESQEKDAFKNAATSINIMPVLDQAFSSFQDVEVFLDCFSRFNNFSVVLLRSQKIFDIVMQATFGCYRSGKYRCRSSSSQNLSVSQLNMHSQKSVKTDCPWRVNVRYSTRTCRFVITKVILEHNHSLSPLLSSSNRILLNRDEMNSNSIQITDRLKEFISNNALPTENSPQTRSLIADSISFSMNTANNIKRSRRSRNKPFQASYGSSSVVLSQRSCLHQLNHIENDAPSPKKLAENNDRHVYFNCTHSVGDSQLPIDDYSYPTFNFSFEDHSDLDNLSQAISYDLSSVLRLSMPSFKETDP</sequence>
<dbReference type="RefSeq" id="XP_013239317.1">
    <property type="nucleotide sequence ID" value="XM_013383863.1"/>
</dbReference>
<reference evidence="2 3" key="1">
    <citation type="submission" date="2014-04" db="EMBL/GenBank/DDBJ databases">
        <title>A new species of microsporidia sheds light on the evolution of extreme parasitism.</title>
        <authorList>
            <person name="Haag K.L."/>
            <person name="James T.Y."/>
            <person name="Larsson R."/>
            <person name="Schaer T.M."/>
            <person name="Refardt D."/>
            <person name="Pombert J.-F."/>
            <person name="Ebert D."/>
        </authorList>
    </citation>
    <scope>NUCLEOTIDE SEQUENCE [LARGE SCALE GENOMIC DNA]</scope>
    <source>
        <strain evidence="2 3">UGP3</strain>
        <tissue evidence="2">Spores</tissue>
    </source>
</reference>
<name>A0A098VYV0_9MICR</name>
<protein>
    <recommendedName>
        <fullName evidence="1">FAR1 domain-containing protein</fullName>
    </recommendedName>
</protein>
<dbReference type="PANTHER" id="PTHR46328:SF35">
    <property type="entry name" value="PROTEIN FAR1-RELATED SEQUENCE 5-LIKE"/>
    <property type="match status" value="1"/>
</dbReference>
<evidence type="ECO:0000259" key="1">
    <source>
        <dbReference type="Pfam" id="PF03101"/>
    </source>
</evidence>
<dbReference type="PANTHER" id="PTHR46328">
    <property type="entry name" value="FAR-RED IMPAIRED RESPONSIVE (FAR1) FAMILY PROTEIN-RELATED"/>
    <property type="match status" value="1"/>
</dbReference>
<keyword evidence="3" id="KW-1185">Reference proteome</keyword>
<dbReference type="Proteomes" id="UP000029725">
    <property type="component" value="Unassembled WGS sequence"/>
</dbReference>
<evidence type="ECO:0000313" key="3">
    <source>
        <dbReference type="Proteomes" id="UP000029725"/>
    </source>
</evidence>
<dbReference type="InterPro" id="IPR004330">
    <property type="entry name" value="FAR1_DNA_bnd_dom"/>
</dbReference>
<accession>A0A098VYV0</accession>
<dbReference type="HOGENOM" id="CLU_883031_0_0_1"/>
<dbReference type="VEuPathDB" id="MicrosporidiaDB:DI09_129p40"/>
<dbReference type="AlphaFoldDB" id="A0A098VYV0"/>
<dbReference type="Pfam" id="PF03101">
    <property type="entry name" value="FAR1"/>
    <property type="match status" value="1"/>
</dbReference>
<dbReference type="GeneID" id="25258232"/>
<evidence type="ECO:0000313" key="2">
    <source>
        <dbReference type="EMBL" id="KGG52881.1"/>
    </source>
</evidence>
<dbReference type="EMBL" id="JMKJ01000032">
    <property type="protein sequence ID" value="KGG52881.1"/>
    <property type="molecule type" value="Genomic_DNA"/>
</dbReference>
<comment type="caution">
    <text evidence="2">The sequence shown here is derived from an EMBL/GenBank/DDBJ whole genome shotgun (WGS) entry which is preliminary data.</text>
</comment>